<organism evidence="2 3">
    <name type="scientific">Polarella glacialis</name>
    <name type="common">Dinoflagellate</name>
    <dbReference type="NCBI Taxonomy" id="89957"/>
    <lineage>
        <taxon>Eukaryota</taxon>
        <taxon>Sar</taxon>
        <taxon>Alveolata</taxon>
        <taxon>Dinophyceae</taxon>
        <taxon>Suessiales</taxon>
        <taxon>Suessiaceae</taxon>
        <taxon>Polarella</taxon>
    </lineage>
</organism>
<protein>
    <submittedName>
        <fullName evidence="2">Uncharacterized protein</fullName>
    </submittedName>
</protein>
<sequence>MPQPRITRPGALDAPPPPSRTVRLPNGTSPVGQWKGGFVPVNICLPSFGCCLQDTGHIVATESISTVDVGSLNTGGENNYQVPCDDVPEGMLPPGPVHKVGQVHAAKRFKEVEDE</sequence>
<comment type="caution">
    <text evidence="2">The sequence shown here is derived from an EMBL/GenBank/DDBJ whole genome shotgun (WGS) entry which is preliminary data.</text>
</comment>
<feature type="non-terminal residue" evidence="2">
    <location>
        <position position="115"/>
    </location>
</feature>
<dbReference type="EMBL" id="CAJNNV010030206">
    <property type="protein sequence ID" value="CAE8631772.1"/>
    <property type="molecule type" value="Genomic_DNA"/>
</dbReference>
<dbReference type="Proteomes" id="UP000654075">
    <property type="component" value="Unassembled WGS sequence"/>
</dbReference>
<evidence type="ECO:0000313" key="3">
    <source>
        <dbReference type="Proteomes" id="UP000654075"/>
    </source>
</evidence>
<keyword evidence="3" id="KW-1185">Reference proteome</keyword>
<accession>A0A813H247</accession>
<gene>
    <name evidence="2" type="ORF">PGLA1383_LOCUS47774</name>
</gene>
<name>A0A813H247_POLGL</name>
<evidence type="ECO:0000256" key="1">
    <source>
        <dbReference type="SAM" id="MobiDB-lite"/>
    </source>
</evidence>
<dbReference type="AlphaFoldDB" id="A0A813H247"/>
<reference evidence="2" key="1">
    <citation type="submission" date="2021-02" db="EMBL/GenBank/DDBJ databases">
        <authorList>
            <person name="Dougan E. K."/>
            <person name="Rhodes N."/>
            <person name="Thang M."/>
            <person name="Chan C."/>
        </authorList>
    </citation>
    <scope>NUCLEOTIDE SEQUENCE</scope>
</reference>
<evidence type="ECO:0000313" key="2">
    <source>
        <dbReference type="EMBL" id="CAE8631772.1"/>
    </source>
</evidence>
<proteinExistence type="predicted"/>
<feature type="region of interest" description="Disordered" evidence="1">
    <location>
        <begin position="1"/>
        <end position="29"/>
    </location>
</feature>